<reference evidence="6" key="2">
    <citation type="submission" date="2024-06" db="UniProtKB">
        <authorList>
            <consortium name="EnsemblMetazoa"/>
        </authorList>
    </citation>
    <scope>IDENTIFICATION</scope>
</reference>
<feature type="domain" description="DNA2/NAM7 helicase-like C-terminal" evidence="5">
    <location>
        <begin position="1"/>
        <end position="198"/>
    </location>
</feature>
<dbReference type="GO" id="GO:0005524">
    <property type="term" value="F:ATP binding"/>
    <property type="evidence" value="ECO:0007669"/>
    <property type="project" value="UniProtKB-KW"/>
</dbReference>
<dbReference type="SUPFAM" id="SSF52540">
    <property type="entry name" value="P-loop containing nucleoside triphosphate hydrolases"/>
    <property type="match status" value="1"/>
</dbReference>
<organism evidence="6 7">
    <name type="scientific">Amphimedon queenslandica</name>
    <name type="common">Sponge</name>
    <dbReference type="NCBI Taxonomy" id="400682"/>
    <lineage>
        <taxon>Eukaryota</taxon>
        <taxon>Metazoa</taxon>
        <taxon>Porifera</taxon>
        <taxon>Demospongiae</taxon>
        <taxon>Heteroscleromorpha</taxon>
        <taxon>Haplosclerida</taxon>
        <taxon>Niphatidae</taxon>
        <taxon>Amphimedon</taxon>
    </lineage>
</organism>
<evidence type="ECO:0000256" key="1">
    <source>
        <dbReference type="ARBA" id="ARBA00022741"/>
    </source>
</evidence>
<keyword evidence="1" id="KW-0547">Nucleotide-binding</keyword>
<evidence type="ECO:0000256" key="4">
    <source>
        <dbReference type="ARBA" id="ARBA00022840"/>
    </source>
</evidence>
<dbReference type="PANTHER" id="PTHR43788">
    <property type="entry name" value="DNA2/NAM7 HELICASE FAMILY MEMBER"/>
    <property type="match status" value="1"/>
</dbReference>
<dbReference type="KEGG" id="aqu:109590454"/>
<sequence>MHSFICQGPSNIFYDGILKADQIVEDRGPLTQSMDSFWPRGQLHPVLFLKVYGMERSTDYKYSRKVDSHSKCNDEEAEAVLKYIKVLVKEHDVKHESIAVLTPYGAQKNLVAEMIKNDCELKTKESLSVATIVESQGDEYDIVILTTVRSQEVSEIRYKQYVQPDRQWLNENLGFLTDDHQINVGITRARYGLIIIGNDILLKYDATWNKLIEIYESEGCIRTV</sequence>
<dbReference type="FunFam" id="3.40.50.300:FF:000326">
    <property type="entry name" value="P-loop containing nucleoside triphosphate hydrolase"/>
    <property type="match status" value="1"/>
</dbReference>
<reference evidence="7" key="1">
    <citation type="journal article" date="2010" name="Nature">
        <title>The Amphimedon queenslandica genome and the evolution of animal complexity.</title>
        <authorList>
            <person name="Srivastava M."/>
            <person name="Simakov O."/>
            <person name="Chapman J."/>
            <person name="Fahey B."/>
            <person name="Gauthier M.E."/>
            <person name="Mitros T."/>
            <person name="Richards G.S."/>
            <person name="Conaco C."/>
            <person name="Dacre M."/>
            <person name="Hellsten U."/>
            <person name="Larroux C."/>
            <person name="Putnam N.H."/>
            <person name="Stanke M."/>
            <person name="Adamska M."/>
            <person name="Darling A."/>
            <person name="Degnan S.M."/>
            <person name="Oakley T.H."/>
            <person name="Plachetzki D.C."/>
            <person name="Zhai Y."/>
            <person name="Adamski M."/>
            <person name="Calcino A."/>
            <person name="Cummins S.F."/>
            <person name="Goodstein D.M."/>
            <person name="Harris C."/>
            <person name="Jackson D.J."/>
            <person name="Leys S.P."/>
            <person name="Shu S."/>
            <person name="Woodcroft B.J."/>
            <person name="Vervoort M."/>
            <person name="Kosik K.S."/>
            <person name="Manning G."/>
            <person name="Degnan B.M."/>
            <person name="Rokhsar D.S."/>
        </authorList>
    </citation>
    <scope>NUCLEOTIDE SEQUENCE [LARGE SCALE GENOMIC DNA]</scope>
</reference>
<dbReference type="AlphaFoldDB" id="A0AAN0JXU6"/>
<keyword evidence="2" id="KW-0378">Hydrolase</keyword>
<dbReference type="GeneID" id="109590454"/>
<dbReference type="InterPro" id="IPR050534">
    <property type="entry name" value="Coronavir_polyprotein_1ab"/>
</dbReference>
<evidence type="ECO:0000313" key="7">
    <source>
        <dbReference type="Proteomes" id="UP000007879"/>
    </source>
</evidence>
<keyword evidence="4" id="KW-0067">ATP-binding</keyword>
<name>A0AAN0JXU6_AMPQE</name>
<keyword evidence="7" id="KW-1185">Reference proteome</keyword>
<dbReference type="Pfam" id="PF13087">
    <property type="entry name" value="AAA_12"/>
    <property type="match status" value="1"/>
</dbReference>
<proteinExistence type="predicted"/>
<keyword evidence="3" id="KW-0347">Helicase</keyword>
<dbReference type="RefSeq" id="XP_019861930.1">
    <property type="nucleotide sequence ID" value="XM_020006371.1"/>
</dbReference>
<dbReference type="Gene3D" id="3.40.50.300">
    <property type="entry name" value="P-loop containing nucleotide triphosphate hydrolases"/>
    <property type="match status" value="1"/>
</dbReference>
<dbReference type="GO" id="GO:0016787">
    <property type="term" value="F:hydrolase activity"/>
    <property type="evidence" value="ECO:0007669"/>
    <property type="project" value="UniProtKB-KW"/>
</dbReference>
<dbReference type="InterPro" id="IPR027417">
    <property type="entry name" value="P-loop_NTPase"/>
</dbReference>
<dbReference type="CDD" id="cd18808">
    <property type="entry name" value="SF1_C_Upf1"/>
    <property type="match status" value="1"/>
</dbReference>
<accession>A0AAN0JXU6</accession>
<evidence type="ECO:0000256" key="3">
    <source>
        <dbReference type="ARBA" id="ARBA00022806"/>
    </source>
</evidence>
<evidence type="ECO:0000313" key="6">
    <source>
        <dbReference type="EnsemblMetazoa" id="XP_019861930.1"/>
    </source>
</evidence>
<dbReference type="GO" id="GO:0043139">
    <property type="term" value="F:5'-3' DNA helicase activity"/>
    <property type="evidence" value="ECO:0007669"/>
    <property type="project" value="TreeGrafter"/>
</dbReference>
<evidence type="ECO:0000256" key="2">
    <source>
        <dbReference type="ARBA" id="ARBA00022801"/>
    </source>
</evidence>
<dbReference type="InterPro" id="IPR047187">
    <property type="entry name" value="SF1_C_Upf1"/>
</dbReference>
<dbReference type="Proteomes" id="UP000007879">
    <property type="component" value="Unassembled WGS sequence"/>
</dbReference>
<dbReference type="GO" id="GO:0005694">
    <property type="term" value="C:chromosome"/>
    <property type="evidence" value="ECO:0007669"/>
    <property type="project" value="UniProtKB-ARBA"/>
</dbReference>
<dbReference type="EnsemblMetazoa" id="XM_020006371.1">
    <property type="protein sequence ID" value="XP_019861930.1"/>
    <property type="gene ID" value="LOC109590454"/>
</dbReference>
<evidence type="ECO:0000259" key="5">
    <source>
        <dbReference type="Pfam" id="PF13087"/>
    </source>
</evidence>
<dbReference type="PANTHER" id="PTHR43788:SF16">
    <property type="entry name" value="HELICASE WITH ZINC FINGER 2"/>
    <property type="match status" value="1"/>
</dbReference>
<protein>
    <recommendedName>
        <fullName evidence="5">DNA2/NAM7 helicase-like C-terminal domain-containing protein</fullName>
    </recommendedName>
</protein>
<dbReference type="InterPro" id="IPR041679">
    <property type="entry name" value="DNA2/NAM7-like_C"/>
</dbReference>